<evidence type="ECO:0000313" key="1">
    <source>
        <dbReference type="EMBL" id="AEX62283.1"/>
    </source>
</evidence>
<dbReference type="EMBL" id="JN885995">
    <property type="protein sequence ID" value="AEX62283.1"/>
    <property type="molecule type" value="Genomic_DNA"/>
</dbReference>
<sequence length="73" mass="8683">MSSSFEETNNLFENPYAFDVSDPKYAEIFKVNYPNLGIIKTDEEKYNVLKNYFIELVEKMDKLEKNAIKYLMN</sequence>
<reference evidence="1" key="1">
    <citation type="submission" date="2011-10" db="EMBL/GenBank/DDBJ databases">
        <title>Provirophages and transpovirons: unique mobilome of giant viruses.</title>
        <authorList>
            <person name="Desnues C."/>
            <person name="LaScola B."/>
            <person name="Yutin N."/>
            <person name="Fournous G."/>
            <person name="Koonin E."/>
            <person name="Raoult D."/>
        </authorList>
    </citation>
    <scope>NUCLEOTIDE SEQUENCE</scope>
    <source>
        <strain evidence="1">Mv13-mv</strain>
    </source>
</reference>
<name>H2ED10_9VIRU</name>
<protein>
    <submittedName>
        <fullName evidence="1">Uncharacterized protein</fullName>
    </submittedName>
</protein>
<proteinExistence type="predicted"/>
<organism evidence="1">
    <name type="scientific">Moumouvirus sp. 'Monve'</name>
    <dbReference type="NCBI Taxonomy" id="1128131"/>
    <lineage>
        <taxon>Viruses</taxon>
        <taxon>Varidnaviria</taxon>
        <taxon>Bamfordvirae</taxon>
        <taxon>Nucleocytoviricota</taxon>
        <taxon>Megaviricetes</taxon>
        <taxon>Imitervirales</taxon>
        <taxon>Mimiviridae</taxon>
        <taxon>Megamimivirinae</taxon>
        <taxon>Moumouvirus</taxon>
    </lineage>
</organism>
<accession>H2ED10</accession>
<gene>
    <name evidence="1" type="ORF">mv_L78</name>
</gene>